<keyword evidence="1" id="KW-1133">Transmembrane helix</keyword>
<name>A0A7T9LDS7_9FUSO</name>
<organism evidence="2 5">
    <name type="scientific">Fusobacterium canifelinum</name>
    <dbReference type="NCBI Taxonomy" id="285729"/>
    <lineage>
        <taxon>Bacteria</taxon>
        <taxon>Fusobacteriati</taxon>
        <taxon>Fusobacteriota</taxon>
        <taxon>Fusobacteriia</taxon>
        <taxon>Fusobacteriales</taxon>
        <taxon>Fusobacteriaceae</taxon>
        <taxon>Fusobacterium</taxon>
    </lineage>
</organism>
<keyword evidence="1" id="KW-0472">Membrane</keyword>
<dbReference type="Proteomes" id="UP000595375">
    <property type="component" value="Chromosome"/>
</dbReference>
<evidence type="ECO:0000313" key="2">
    <source>
        <dbReference type="EMBL" id="QQB73273.1"/>
    </source>
</evidence>
<feature type="transmembrane region" description="Helical" evidence="1">
    <location>
        <begin position="5"/>
        <end position="22"/>
    </location>
</feature>
<keyword evidence="4" id="KW-1185">Reference proteome</keyword>
<feature type="transmembrane region" description="Helical" evidence="1">
    <location>
        <begin position="28"/>
        <end position="46"/>
    </location>
</feature>
<evidence type="ECO:0000313" key="4">
    <source>
        <dbReference type="Proteomes" id="UP000595375"/>
    </source>
</evidence>
<reference evidence="2 5" key="1">
    <citation type="submission" date="2020-12" db="EMBL/GenBank/DDBJ databases">
        <title>FDA dAtabase for Regulatory Grade micrObial Sequences (FDA-ARGOS): Supporting development and validation of Infectious Disease Dx tests.</title>
        <authorList>
            <person name="Sproer C."/>
            <person name="Gronow S."/>
            <person name="Severitt S."/>
            <person name="Schroder I."/>
            <person name="Tallon L."/>
            <person name="Sadzewicz L."/>
            <person name="Zhao X."/>
            <person name="Boylan J."/>
            <person name="Ott S."/>
            <person name="Bowen H."/>
            <person name="Vavikolanu K."/>
            <person name="Mehta A."/>
            <person name="Aluvathingal J."/>
            <person name="Nadendla S."/>
            <person name="Lowell S."/>
            <person name="Myers T."/>
            <person name="Yan Y."/>
            <person name="Sichtig H."/>
        </authorList>
    </citation>
    <scope>NUCLEOTIDE SEQUENCE [LARGE SCALE GENOMIC DNA]</scope>
    <source>
        <strain evidence="3 4">FDAARGOS_1126</strain>
        <strain evidence="2 5">FDAARGOS_999</strain>
    </source>
</reference>
<keyword evidence="1" id="KW-0812">Transmembrane</keyword>
<protein>
    <submittedName>
        <fullName evidence="2">Uncharacterized protein</fullName>
    </submittedName>
</protein>
<dbReference type="RefSeq" id="WP_167444849.1">
    <property type="nucleotide sequence ID" value="NZ_CP066022.1"/>
</dbReference>
<evidence type="ECO:0000256" key="1">
    <source>
        <dbReference type="SAM" id="Phobius"/>
    </source>
</evidence>
<dbReference type="EMBL" id="CP068114">
    <property type="protein sequence ID" value="QQS86794.1"/>
    <property type="molecule type" value="Genomic_DNA"/>
</dbReference>
<sequence length="48" mass="5632">MMMYIYLIIILYVLIMVILNLLEEKSIAKQLNAALVIIPLILRILFIK</sequence>
<gene>
    <name evidence="2" type="ORF">I6H56_08080</name>
    <name evidence="3" type="ORF">I6I83_06995</name>
</gene>
<dbReference type="EMBL" id="CP066022">
    <property type="protein sequence ID" value="QQB73273.1"/>
    <property type="molecule type" value="Genomic_DNA"/>
</dbReference>
<dbReference type="AlphaFoldDB" id="A0A7T9LDS7"/>
<proteinExistence type="predicted"/>
<dbReference type="Proteomes" id="UP000595577">
    <property type="component" value="Chromosome"/>
</dbReference>
<evidence type="ECO:0000313" key="5">
    <source>
        <dbReference type="Proteomes" id="UP000595577"/>
    </source>
</evidence>
<accession>A0A7T9LDS7</accession>
<evidence type="ECO:0000313" key="3">
    <source>
        <dbReference type="EMBL" id="QQS86794.1"/>
    </source>
</evidence>